<dbReference type="AlphaFoldDB" id="A0A6C0AGR2"/>
<dbReference type="SUPFAM" id="SSF48371">
    <property type="entry name" value="ARM repeat"/>
    <property type="match status" value="1"/>
</dbReference>
<dbReference type="EMBL" id="MN740625">
    <property type="protein sequence ID" value="QHS78997.1"/>
    <property type="molecule type" value="Genomic_DNA"/>
</dbReference>
<proteinExistence type="predicted"/>
<evidence type="ECO:0000313" key="2">
    <source>
        <dbReference type="EMBL" id="QHS78997.1"/>
    </source>
</evidence>
<reference evidence="2" key="1">
    <citation type="journal article" date="2020" name="Nature">
        <title>Giant virus diversity and host interactions through global metagenomics.</title>
        <authorList>
            <person name="Schulz F."/>
            <person name="Roux S."/>
            <person name="Paez-Espino D."/>
            <person name="Jungbluth S."/>
            <person name="Walsh D.A."/>
            <person name="Denef V.J."/>
            <person name="McMahon K.D."/>
            <person name="Konstantinidis K.T."/>
            <person name="Eloe-Fadrosh E.A."/>
            <person name="Kyrpides N.C."/>
            <person name="Woyke T."/>
        </authorList>
    </citation>
    <scope>NUCLEOTIDE SEQUENCE</scope>
    <source>
        <strain evidence="2">GVMAG-S-1035118-87</strain>
    </source>
</reference>
<organism evidence="2">
    <name type="scientific">viral metagenome</name>
    <dbReference type="NCBI Taxonomy" id="1070528"/>
    <lineage>
        <taxon>unclassified sequences</taxon>
        <taxon>metagenomes</taxon>
        <taxon>organismal metagenomes</taxon>
    </lineage>
</organism>
<accession>A0A6C0AGR2</accession>
<name>A0A6C0AGR2_9ZZZZ</name>
<sequence length="390" mass="45233">MEFSKIRVKRSEIQDLFVKLEEMKGTIQGHYTTLLSKNETSQFFGLDSFRFQVKLMENETKHLKEQMVLIENRLYCDYYKLYVRVLEYLSDTFHFEIPKNPYPLYKDLDPLKVYEFEHTSALFHENVAALQKAYDTLEIELKKGTEDERLNRTGIHIGNYVHNRKFKDTIIQTNLGLYEQYLNTYFNYHMTFLTNLMERLDVFLKQFTREPVPMSEVKNVIVEQVNEQVDPMTEQVIESVIDTMSESVIDPMIDPVVEKVIEQVIDTMSESVIEQVIDTMSESVIEQVIDTMSESVIESVIDTMSESVIEQVIDTMSESVIESVIDTMSESVIESVIDTMSESVIEPASIDEPVTETASTDEPVAEPAEQVEQVNVPVIDHKSKKKHKKR</sequence>
<dbReference type="InterPro" id="IPR016024">
    <property type="entry name" value="ARM-type_fold"/>
</dbReference>
<dbReference type="Gene3D" id="1.25.10.10">
    <property type="entry name" value="Leucine-rich Repeat Variant"/>
    <property type="match status" value="1"/>
</dbReference>
<evidence type="ECO:0000256" key="1">
    <source>
        <dbReference type="SAM" id="MobiDB-lite"/>
    </source>
</evidence>
<protein>
    <submittedName>
        <fullName evidence="2">Uncharacterized protein</fullName>
    </submittedName>
</protein>
<feature type="region of interest" description="Disordered" evidence="1">
    <location>
        <begin position="349"/>
        <end position="390"/>
    </location>
</feature>
<dbReference type="InterPro" id="IPR011989">
    <property type="entry name" value="ARM-like"/>
</dbReference>